<dbReference type="EMBL" id="JABEZW010000011">
    <property type="protein sequence ID" value="MBA0779527.1"/>
    <property type="molecule type" value="Genomic_DNA"/>
</dbReference>
<evidence type="ECO:0000313" key="1">
    <source>
        <dbReference type="EMBL" id="MBA0779527.1"/>
    </source>
</evidence>
<name>A0A7J9F2J9_9ROSI</name>
<accession>A0A7J9F2J9</accession>
<reference evidence="1 2" key="1">
    <citation type="journal article" date="2019" name="Genome Biol. Evol.">
        <title>Insights into the evolution of the New World diploid cottons (Gossypium, subgenus Houzingenia) based on genome sequencing.</title>
        <authorList>
            <person name="Grover C.E."/>
            <person name="Arick M.A. 2nd"/>
            <person name="Thrash A."/>
            <person name="Conover J.L."/>
            <person name="Sanders W.S."/>
            <person name="Peterson D.G."/>
            <person name="Frelichowski J.E."/>
            <person name="Scheffler J.A."/>
            <person name="Scheffler B.E."/>
            <person name="Wendel J.F."/>
        </authorList>
    </citation>
    <scope>NUCLEOTIDE SEQUENCE [LARGE SCALE GENOMIC DNA]</scope>
    <source>
        <strain evidence="1">8</strain>
        <tissue evidence="1">Leaf</tissue>
    </source>
</reference>
<sequence length="31" mass="3537">MQTPKTLMQIFLELTLRSSSVFLSVLPSKKL</sequence>
<proteinExistence type="predicted"/>
<dbReference type="AlphaFoldDB" id="A0A7J9F2J9"/>
<feature type="non-terminal residue" evidence="1">
    <location>
        <position position="31"/>
    </location>
</feature>
<gene>
    <name evidence="1" type="ORF">Gotri_003775</name>
</gene>
<dbReference type="Proteomes" id="UP000593568">
    <property type="component" value="Unassembled WGS sequence"/>
</dbReference>
<protein>
    <submittedName>
        <fullName evidence="1">Uncharacterized protein</fullName>
    </submittedName>
</protein>
<organism evidence="1 2">
    <name type="scientific">Gossypium trilobum</name>
    <dbReference type="NCBI Taxonomy" id="34281"/>
    <lineage>
        <taxon>Eukaryota</taxon>
        <taxon>Viridiplantae</taxon>
        <taxon>Streptophyta</taxon>
        <taxon>Embryophyta</taxon>
        <taxon>Tracheophyta</taxon>
        <taxon>Spermatophyta</taxon>
        <taxon>Magnoliopsida</taxon>
        <taxon>eudicotyledons</taxon>
        <taxon>Gunneridae</taxon>
        <taxon>Pentapetalae</taxon>
        <taxon>rosids</taxon>
        <taxon>malvids</taxon>
        <taxon>Malvales</taxon>
        <taxon>Malvaceae</taxon>
        <taxon>Malvoideae</taxon>
        <taxon>Gossypium</taxon>
    </lineage>
</organism>
<comment type="caution">
    <text evidence="1">The sequence shown here is derived from an EMBL/GenBank/DDBJ whole genome shotgun (WGS) entry which is preliminary data.</text>
</comment>
<evidence type="ECO:0000313" key="2">
    <source>
        <dbReference type="Proteomes" id="UP000593568"/>
    </source>
</evidence>
<keyword evidence="2" id="KW-1185">Reference proteome</keyword>